<dbReference type="WBParaSite" id="nRc.2.0.1.t06127-RA">
    <property type="protein sequence ID" value="nRc.2.0.1.t06127-RA"/>
    <property type="gene ID" value="nRc.2.0.1.g06127"/>
</dbReference>
<dbReference type="Proteomes" id="UP000887565">
    <property type="component" value="Unplaced"/>
</dbReference>
<name>A0A915HX33_ROMCU</name>
<keyword evidence="1" id="KW-1185">Reference proteome</keyword>
<reference evidence="2" key="1">
    <citation type="submission" date="2022-11" db="UniProtKB">
        <authorList>
            <consortium name="WormBaseParasite"/>
        </authorList>
    </citation>
    <scope>IDENTIFICATION</scope>
</reference>
<protein>
    <submittedName>
        <fullName evidence="2">Uncharacterized protein</fullName>
    </submittedName>
</protein>
<dbReference type="AlphaFoldDB" id="A0A915HX33"/>
<evidence type="ECO:0000313" key="1">
    <source>
        <dbReference type="Proteomes" id="UP000887565"/>
    </source>
</evidence>
<proteinExistence type="predicted"/>
<accession>A0A915HX33</accession>
<evidence type="ECO:0000313" key="2">
    <source>
        <dbReference type="WBParaSite" id="nRc.2.0.1.t06127-RA"/>
    </source>
</evidence>
<organism evidence="1 2">
    <name type="scientific">Romanomermis culicivorax</name>
    <name type="common">Nematode worm</name>
    <dbReference type="NCBI Taxonomy" id="13658"/>
    <lineage>
        <taxon>Eukaryota</taxon>
        <taxon>Metazoa</taxon>
        <taxon>Ecdysozoa</taxon>
        <taxon>Nematoda</taxon>
        <taxon>Enoplea</taxon>
        <taxon>Dorylaimia</taxon>
        <taxon>Mermithida</taxon>
        <taxon>Mermithoidea</taxon>
        <taxon>Mermithidae</taxon>
        <taxon>Romanomermis</taxon>
    </lineage>
</organism>
<sequence length="255" mass="29184">MREIATYYCNLDIEEYTVALSNATKRCEGRDEARWLIVITQQTLLDQFLRKKTNTLPYAYIKEEIYLINMGYINLKTLLRAASVLLIAKRRFDEGTGGRVNLNKTSSFPIQHPSFRTGYLNWFPGPGKDFGTANAQNLNREARQNCNAGLKRPLETHTNMNSGVTKRFRNPDDSEKVTERGRFAEEGAPYYREPWLLCSSPEHMIVAFMSSQDTSVVFDSTHLIMDGTFKISPDGFTQLYILHAWGAFEFEAIPV</sequence>